<gene>
    <name evidence="4" type="ORF">FCM35_KLT20029</name>
</gene>
<dbReference type="OrthoDB" id="899381at2759"/>
<name>A0A833R6Y1_9POAL</name>
<dbReference type="AlphaFoldDB" id="A0A833R6Y1"/>
<keyword evidence="5" id="KW-1185">Reference proteome</keyword>
<dbReference type="PANTHER" id="PTHR13068:SF113">
    <property type="entry name" value="TRANSCRIPTION TERMINATION FACTOR MTEF18, MITOCHONDRIAL"/>
    <property type="match status" value="1"/>
</dbReference>
<evidence type="ECO:0000256" key="2">
    <source>
        <dbReference type="ARBA" id="ARBA00022472"/>
    </source>
</evidence>
<keyword evidence="2" id="KW-0805">Transcription regulation</keyword>
<evidence type="ECO:0000313" key="5">
    <source>
        <dbReference type="Proteomes" id="UP000623129"/>
    </source>
</evidence>
<dbReference type="GO" id="GO:0003676">
    <property type="term" value="F:nucleic acid binding"/>
    <property type="evidence" value="ECO:0007669"/>
    <property type="project" value="InterPro"/>
</dbReference>
<dbReference type="SMART" id="SM00733">
    <property type="entry name" value="Mterf"/>
    <property type="match status" value="4"/>
</dbReference>
<dbReference type="Proteomes" id="UP000623129">
    <property type="component" value="Unassembled WGS sequence"/>
</dbReference>
<sequence length="589" mass="67565">MALFSILCKRSRNVPFFALNPSYSTSPSIAPKPPKIKALTSYHRKLAMEAAMTALKDYLYSTRYLPLSLSEQISLNSPISLSSYLCRLQFPTSSFNSSDFPQFFRRSFSFKEPINEFDFFFESIGVFHKPKPSESLFLSDDLRLVEGVNQLIRLGFPYKKIGLLCPSKALWVAPNELSRRFEKVAHSTFLGRNCIVAICLAFPKVLTRDDADSLLGDLRTFFVDNDVVNSMGNEVDNYLDICEKIQIFYELGSAEGSIGSLLRENDWVIFDTDKKELRKRLDFFAKLGMKEDLGQFLLRNSREIFKLDFELTISIPEYLHFVGVEENEANNVILAYPYVVGKNKLGNLPRIMCAVGLSDWFLSRVQHSNIKLFSPIFVSDALNYDSAIEEEFVKGLEQAKLHKRGKLVIYKVEFLQSIGFGMNKFTARFAAALSGSKEDLHERFELLLNQGIEPKRICKMLRKAPKLLNQSKDSIMEKIIFLCNHLGHNLDYLDSFPAFLCFDLENRIKPRYRILDWLKEVGVLTRSFAPATVLAGSEKKFMEILYAIHPAAPKQWLENFSSRNHRENYRKNLFAPKVNFGFPLVVKSN</sequence>
<comment type="similarity">
    <text evidence="1">Belongs to the mTERF family.</text>
</comment>
<keyword evidence="3" id="KW-0809">Transit peptide</keyword>
<reference evidence="4" key="1">
    <citation type="submission" date="2020-01" db="EMBL/GenBank/DDBJ databases">
        <title>Genome sequence of Kobresia littledalei, the first chromosome-level genome in the family Cyperaceae.</title>
        <authorList>
            <person name="Qu G."/>
        </authorList>
    </citation>
    <scope>NUCLEOTIDE SEQUENCE</scope>
    <source>
        <strain evidence="4">C.B.Clarke</strain>
        <tissue evidence="4">Leaf</tissue>
    </source>
</reference>
<keyword evidence="2" id="KW-0804">Transcription</keyword>
<comment type="caution">
    <text evidence="4">The sequence shown here is derived from an EMBL/GenBank/DDBJ whole genome shotgun (WGS) entry which is preliminary data.</text>
</comment>
<dbReference type="Pfam" id="PF02536">
    <property type="entry name" value="mTERF"/>
    <property type="match status" value="1"/>
</dbReference>
<keyword evidence="2" id="KW-0806">Transcription termination</keyword>
<dbReference type="InterPro" id="IPR003690">
    <property type="entry name" value="MTERF"/>
</dbReference>
<evidence type="ECO:0000313" key="4">
    <source>
        <dbReference type="EMBL" id="KAF3335522.1"/>
    </source>
</evidence>
<dbReference type="PANTHER" id="PTHR13068">
    <property type="entry name" value="CGI-12 PROTEIN-RELATED"/>
    <property type="match status" value="1"/>
</dbReference>
<dbReference type="InterPro" id="IPR038538">
    <property type="entry name" value="MTERF_sf"/>
</dbReference>
<evidence type="ECO:0000256" key="3">
    <source>
        <dbReference type="ARBA" id="ARBA00022946"/>
    </source>
</evidence>
<accession>A0A833R6Y1</accession>
<dbReference type="GO" id="GO:0006353">
    <property type="term" value="P:DNA-templated transcription termination"/>
    <property type="evidence" value="ECO:0007669"/>
    <property type="project" value="UniProtKB-KW"/>
</dbReference>
<evidence type="ECO:0000256" key="1">
    <source>
        <dbReference type="ARBA" id="ARBA00007692"/>
    </source>
</evidence>
<protein>
    <submittedName>
        <fullName evidence="4">mTERF</fullName>
    </submittedName>
</protein>
<dbReference type="EMBL" id="SWLB01000008">
    <property type="protein sequence ID" value="KAF3335522.1"/>
    <property type="molecule type" value="Genomic_DNA"/>
</dbReference>
<organism evidence="4 5">
    <name type="scientific">Carex littledalei</name>
    <dbReference type="NCBI Taxonomy" id="544730"/>
    <lineage>
        <taxon>Eukaryota</taxon>
        <taxon>Viridiplantae</taxon>
        <taxon>Streptophyta</taxon>
        <taxon>Embryophyta</taxon>
        <taxon>Tracheophyta</taxon>
        <taxon>Spermatophyta</taxon>
        <taxon>Magnoliopsida</taxon>
        <taxon>Liliopsida</taxon>
        <taxon>Poales</taxon>
        <taxon>Cyperaceae</taxon>
        <taxon>Cyperoideae</taxon>
        <taxon>Cariceae</taxon>
        <taxon>Carex</taxon>
        <taxon>Carex subgen. Euthyceras</taxon>
    </lineage>
</organism>
<dbReference type="Gene3D" id="1.25.70.10">
    <property type="entry name" value="Transcription termination factor 3, mitochondrial"/>
    <property type="match status" value="2"/>
</dbReference>
<proteinExistence type="inferred from homology"/>